<reference evidence="2" key="1">
    <citation type="submission" date="2022-10" db="EMBL/GenBank/DDBJ databases">
        <title>Hoeflea sp. J2-29, isolated from marine algae.</title>
        <authorList>
            <person name="Kristyanto S."/>
            <person name="Kim J.M."/>
            <person name="Jeon C.O."/>
        </authorList>
    </citation>
    <scope>NUCLEOTIDE SEQUENCE</scope>
    <source>
        <strain evidence="2">J2-29</strain>
    </source>
</reference>
<dbReference type="InterPro" id="IPR050177">
    <property type="entry name" value="Lipid_A_modif_metabolic_enz"/>
</dbReference>
<accession>A0ABT3YK21</accession>
<protein>
    <submittedName>
        <fullName evidence="2">NAD(P)-dependent oxidoreductase</fullName>
    </submittedName>
</protein>
<dbReference type="InterPro" id="IPR001509">
    <property type="entry name" value="Epimerase_deHydtase"/>
</dbReference>
<evidence type="ECO:0000259" key="1">
    <source>
        <dbReference type="Pfam" id="PF01370"/>
    </source>
</evidence>
<dbReference type="RefSeq" id="WP_267614085.1">
    <property type="nucleotide sequence ID" value="NZ_JAOVZQ010000001.1"/>
</dbReference>
<dbReference type="Proteomes" id="UP001081283">
    <property type="component" value="Unassembled WGS sequence"/>
</dbReference>
<keyword evidence="3" id="KW-1185">Reference proteome</keyword>
<proteinExistence type="predicted"/>
<dbReference type="PANTHER" id="PTHR43245">
    <property type="entry name" value="BIFUNCTIONAL POLYMYXIN RESISTANCE PROTEIN ARNA"/>
    <property type="match status" value="1"/>
</dbReference>
<name>A0ABT3YK21_9HYPH</name>
<dbReference type="EMBL" id="JAOVZQ010000001">
    <property type="protein sequence ID" value="MCY0096248.1"/>
    <property type="molecule type" value="Genomic_DNA"/>
</dbReference>
<evidence type="ECO:0000313" key="3">
    <source>
        <dbReference type="Proteomes" id="UP001081283"/>
    </source>
</evidence>
<gene>
    <name evidence="2" type="ORF">OEG82_19840</name>
</gene>
<dbReference type="PANTHER" id="PTHR43245:SF54">
    <property type="entry name" value="BLL0593 PROTEIN"/>
    <property type="match status" value="1"/>
</dbReference>
<evidence type="ECO:0000313" key="2">
    <source>
        <dbReference type="EMBL" id="MCY0096248.1"/>
    </source>
</evidence>
<dbReference type="InterPro" id="IPR036291">
    <property type="entry name" value="NAD(P)-bd_dom_sf"/>
</dbReference>
<dbReference type="Pfam" id="PF01370">
    <property type="entry name" value="Epimerase"/>
    <property type="match status" value="1"/>
</dbReference>
<comment type="caution">
    <text evidence="2">The sequence shown here is derived from an EMBL/GenBank/DDBJ whole genome shotgun (WGS) entry which is preliminary data.</text>
</comment>
<dbReference type="SUPFAM" id="SSF51735">
    <property type="entry name" value="NAD(P)-binding Rossmann-fold domains"/>
    <property type="match status" value="1"/>
</dbReference>
<organism evidence="2 3">
    <name type="scientific">Hoeflea ulvae</name>
    <dbReference type="NCBI Taxonomy" id="2983764"/>
    <lineage>
        <taxon>Bacteria</taxon>
        <taxon>Pseudomonadati</taxon>
        <taxon>Pseudomonadota</taxon>
        <taxon>Alphaproteobacteria</taxon>
        <taxon>Hyphomicrobiales</taxon>
        <taxon>Rhizobiaceae</taxon>
        <taxon>Hoeflea</taxon>
    </lineage>
</organism>
<dbReference type="Gene3D" id="3.40.50.720">
    <property type="entry name" value="NAD(P)-binding Rossmann-like Domain"/>
    <property type="match status" value="1"/>
</dbReference>
<feature type="domain" description="NAD-dependent epimerase/dehydratase" evidence="1">
    <location>
        <begin position="3"/>
        <end position="161"/>
    </location>
</feature>
<sequence length="297" mass="32294">MRIVLTGSSGRVGRAIFAALSEQHEIVGIDRSPFSTTHIVGDLANEALLSSAFEGADAVIHSAALHAPHVGTLPDEEFQRINVEGTCLVGQAMLAVGVKRLIFTSTTALYGHAVAAGHCTWIDESTPPLPKSIYHRTKIEAERCLEDMAGPDLTVRVLRMSRSFPEPGNVMAAYRLHRGVDIRDVADAHLAALTNGGAQAFQRYIVSAATPFVRQDCEVLARDAASVIKERAPDLAAAFERRGWALPSSIDRVYDSAQAELELGWRPRFGFNEVLEQMDRRSLEVLPAGARISKKAE</sequence>